<dbReference type="EMBL" id="CP165625">
    <property type="protein sequence ID" value="XDU96510.1"/>
    <property type="molecule type" value="Genomic_DNA"/>
</dbReference>
<organism evidence="3">
    <name type="scientific">Flavobacterium sp. WC2409</name>
    <dbReference type="NCBI Taxonomy" id="3234139"/>
    <lineage>
        <taxon>Bacteria</taxon>
        <taxon>Pseudomonadati</taxon>
        <taxon>Bacteroidota</taxon>
        <taxon>Flavobacteriia</taxon>
        <taxon>Flavobacteriales</taxon>
        <taxon>Flavobacteriaceae</taxon>
        <taxon>Flavobacterium</taxon>
    </lineage>
</organism>
<sequence length="216" mass="23676">MFNISSSTADTIYNYANIALILGTTITLIATIVAIKSGSIREQYSNERTAKNESMTITAKADAAKANENAAIANKVAAQANKSAAKSNLRAAEVEKQNIELRIKFSSRHIDQKQYGILVTELSKNPSTFNIETMGDPESGMYAADIFKTFLDSGWKVDKKEFPLGVIWEGIIIYQTNDPAALRIADAFKKAAINFKIGDQFHEKATIMIGGKPQTF</sequence>
<feature type="coiled-coil region" evidence="1">
    <location>
        <begin position="75"/>
        <end position="102"/>
    </location>
</feature>
<keyword evidence="1" id="KW-0175">Coiled coil</keyword>
<reference evidence="3" key="1">
    <citation type="submission" date="2024-07" db="EMBL/GenBank/DDBJ databases">
        <authorList>
            <person name="Biller S.J."/>
        </authorList>
    </citation>
    <scope>NUCLEOTIDE SEQUENCE</scope>
    <source>
        <strain evidence="3">WC2409</strain>
    </source>
</reference>
<evidence type="ECO:0000313" key="3">
    <source>
        <dbReference type="EMBL" id="XDU96510.1"/>
    </source>
</evidence>
<protein>
    <submittedName>
        <fullName evidence="3">Uncharacterized protein</fullName>
    </submittedName>
</protein>
<dbReference type="RefSeq" id="WP_369753669.1">
    <property type="nucleotide sequence ID" value="NZ_CP165625.1"/>
</dbReference>
<gene>
    <name evidence="3" type="ORF">AB3G34_05215</name>
</gene>
<name>A0AB39W657_9FLAO</name>
<dbReference type="AlphaFoldDB" id="A0AB39W657"/>
<keyword evidence="2" id="KW-0472">Membrane</keyword>
<feature type="transmembrane region" description="Helical" evidence="2">
    <location>
        <begin position="12"/>
        <end position="35"/>
    </location>
</feature>
<keyword evidence="2" id="KW-1133">Transmembrane helix</keyword>
<evidence type="ECO:0000256" key="2">
    <source>
        <dbReference type="SAM" id="Phobius"/>
    </source>
</evidence>
<proteinExistence type="predicted"/>
<evidence type="ECO:0000256" key="1">
    <source>
        <dbReference type="SAM" id="Coils"/>
    </source>
</evidence>
<keyword evidence="2" id="KW-0812">Transmembrane</keyword>
<accession>A0AB39W657</accession>